<keyword evidence="6" id="KW-0456">Lyase</keyword>
<evidence type="ECO:0000259" key="5">
    <source>
        <dbReference type="Pfam" id="PF23914"/>
    </source>
</evidence>
<dbReference type="InterPro" id="IPR011990">
    <property type="entry name" value="TPR-like_helical_dom_sf"/>
</dbReference>
<comment type="subcellular location">
    <subcellularLocation>
        <location evidence="1">Cell envelope</location>
    </subcellularLocation>
</comment>
<keyword evidence="2" id="KW-0677">Repeat</keyword>
<keyword evidence="3" id="KW-0201">Cytochrome c-type biogenesis</keyword>
<reference evidence="6" key="1">
    <citation type="submission" date="2018-06" db="EMBL/GenBank/DDBJ databases">
        <authorList>
            <person name="Zhirakovskaya E."/>
        </authorList>
    </citation>
    <scope>NUCLEOTIDE SEQUENCE</scope>
</reference>
<dbReference type="Gene3D" id="1.25.40.10">
    <property type="entry name" value="Tetratricopeptide repeat domain"/>
    <property type="match status" value="1"/>
</dbReference>
<evidence type="ECO:0000256" key="1">
    <source>
        <dbReference type="ARBA" id="ARBA00004196"/>
    </source>
</evidence>
<name>A0A3B0S108_9ZZZZ</name>
<dbReference type="InterPro" id="IPR056413">
    <property type="entry name" value="TPR_CcmH_CycH"/>
</dbReference>
<dbReference type="PANTHER" id="PTHR47870">
    <property type="entry name" value="CYTOCHROME C-TYPE BIOGENESIS PROTEIN CCMH"/>
    <property type="match status" value="1"/>
</dbReference>
<feature type="transmembrane region" description="Helical" evidence="4">
    <location>
        <begin position="91"/>
        <end position="109"/>
    </location>
</feature>
<keyword evidence="4" id="KW-0812">Transmembrane</keyword>
<dbReference type="PANTHER" id="PTHR47870:SF1">
    <property type="entry name" value="CYTOCHROME C-TYPE BIOGENESIS PROTEIN CCMH"/>
    <property type="match status" value="1"/>
</dbReference>
<evidence type="ECO:0000256" key="2">
    <source>
        <dbReference type="ARBA" id="ARBA00022737"/>
    </source>
</evidence>
<dbReference type="GO" id="GO:0017004">
    <property type="term" value="P:cytochrome complex assembly"/>
    <property type="evidence" value="ECO:0007669"/>
    <property type="project" value="UniProtKB-KW"/>
</dbReference>
<dbReference type="AlphaFoldDB" id="A0A3B0S108"/>
<accession>A0A3B0S108</accession>
<dbReference type="GO" id="GO:0005886">
    <property type="term" value="C:plasma membrane"/>
    <property type="evidence" value="ECO:0007669"/>
    <property type="project" value="TreeGrafter"/>
</dbReference>
<keyword evidence="4" id="KW-1133">Transmembrane helix</keyword>
<evidence type="ECO:0000256" key="4">
    <source>
        <dbReference type="SAM" id="Phobius"/>
    </source>
</evidence>
<keyword evidence="4" id="KW-0472">Membrane</keyword>
<organism evidence="6">
    <name type="scientific">hydrothermal vent metagenome</name>
    <dbReference type="NCBI Taxonomy" id="652676"/>
    <lineage>
        <taxon>unclassified sequences</taxon>
        <taxon>metagenomes</taxon>
        <taxon>ecological metagenomes</taxon>
    </lineage>
</organism>
<dbReference type="GO" id="GO:0016829">
    <property type="term" value="F:lyase activity"/>
    <property type="evidence" value="ECO:0007669"/>
    <property type="project" value="UniProtKB-KW"/>
</dbReference>
<sequence>MTGFIIVAIILTLASTAAIAWPLVFAKPAGEAGVDDGDALAARLAEIERDRDYGLIDEGSAEDAIKQANASATQDRPDPARAGKAGRGARLIAAFIIGAMPVGAAFLYLDIGAPYALSEAGRQAAATQAEDRAAANAEAIAAMAPEERAVIIERMVAGLADRLAGQPDDVDGWRMLARSYAALGNFAQSTDAWREAASRSGEAEDLRELAAALLSDRDAEDNQVNTELKAVLEALLAGNENDPLALYFLGHAAAQNGDADTAVTYWTKLRASLPPDSPLTPKLDGLIAEAQGQL</sequence>
<dbReference type="InterPro" id="IPR051263">
    <property type="entry name" value="C-type_cytochrome_biogenesis"/>
</dbReference>
<proteinExistence type="predicted"/>
<feature type="domain" description="Cytochrome c-type biogenesis protein H TPR" evidence="5">
    <location>
        <begin position="152"/>
        <end position="278"/>
    </location>
</feature>
<protein>
    <submittedName>
        <fullName evidence="6">Cytochrome c heme lyase subunit CcmH</fullName>
    </submittedName>
</protein>
<evidence type="ECO:0000313" key="6">
    <source>
        <dbReference type="EMBL" id="VAV94108.1"/>
    </source>
</evidence>
<dbReference type="InterPro" id="IPR017560">
    <property type="entry name" value="Cyt_c_biogenesis_CcmI"/>
</dbReference>
<evidence type="ECO:0000256" key="3">
    <source>
        <dbReference type="ARBA" id="ARBA00022748"/>
    </source>
</evidence>
<dbReference type="EMBL" id="UOEH01000133">
    <property type="protein sequence ID" value="VAV94108.1"/>
    <property type="molecule type" value="Genomic_DNA"/>
</dbReference>
<dbReference type="Pfam" id="PF23914">
    <property type="entry name" value="TPR_CcmH_CycH"/>
    <property type="match status" value="1"/>
</dbReference>
<dbReference type="GO" id="GO:0030313">
    <property type="term" value="C:cell envelope"/>
    <property type="evidence" value="ECO:0007669"/>
    <property type="project" value="UniProtKB-SubCell"/>
</dbReference>
<dbReference type="SUPFAM" id="SSF48452">
    <property type="entry name" value="TPR-like"/>
    <property type="match status" value="1"/>
</dbReference>
<gene>
    <name evidence="6" type="ORF">MNBD_ALPHA05-1740</name>
</gene>
<dbReference type="NCBIfam" id="TIGR03142">
    <property type="entry name" value="cytochro_ccmI"/>
    <property type="match status" value="1"/>
</dbReference>